<feature type="repeat" description="PPR" evidence="2">
    <location>
        <begin position="621"/>
        <end position="655"/>
    </location>
</feature>
<dbReference type="NCBIfam" id="TIGR00756">
    <property type="entry name" value="PPR"/>
    <property type="match status" value="11"/>
</dbReference>
<evidence type="ECO:0000256" key="3">
    <source>
        <dbReference type="SAM" id="MobiDB-lite"/>
    </source>
</evidence>
<evidence type="ECO:0000256" key="2">
    <source>
        <dbReference type="PROSITE-ProRule" id="PRU00708"/>
    </source>
</evidence>
<keyword evidence="1" id="KW-0677">Repeat</keyword>
<keyword evidence="5" id="KW-1185">Reference proteome</keyword>
<accession>A0ABR2LPU5</accession>
<feature type="repeat" description="PPR" evidence="2">
    <location>
        <begin position="376"/>
        <end position="410"/>
    </location>
</feature>
<dbReference type="Gene3D" id="1.25.40.10">
    <property type="entry name" value="Tetratricopeptide repeat domain"/>
    <property type="match status" value="4"/>
</dbReference>
<feature type="repeat" description="PPR" evidence="2">
    <location>
        <begin position="270"/>
        <end position="304"/>
    </location>
</feature>
<feature type="repeat" description="PPR" evidence="2">
    <location>
        <begin position="481"/>
        <end position="515"/>
    </location>
</feature>
<dbReference type="SUPFAM" id="SSF48452">
    <property type="entry name" value="TPR-like"/>
    <property type="match status" value="1"/>
</dbReference>
<feature type="repeat" description="PPR" evidence="2">
    <location>
        <begin position="656"/>
        <end position="690"/>
    </location>
</feature>
<dbReference type="InterPro" id="IPR051240">
    <property type="entry name" value="Mito_RNA-Proc/Resp"/>
</dbReference>
<dbReference type="InterPro" id="IPR011990">
    <property type="entry name" value="TPR-like_helical_dom_sf"/>
</dbReference>
<feature type="repeat" description="PPR" evidence="2">
    <location>
        <begin position="516"/>
        <end position="550"/>
    </location>
</feature>
<dbReference type="Proteomes" id="UP001412067">
    <property type="component" value="Unassembled WGS sequence"/>
</dbReference>
<reference evidence="4 5" key="1">
    <citation type="journal article" date="2022" name="Nat. Plants">
        <title>Genomes of leafy and leafless Platanthera orchids illuminate the evolution of mycoheterotrophy.</title>
        <authorList>
            <person name="Li M.H."/>
            <person name="Liu K.W."/>
            <person name="Li Z."/>
            <person name="Lu H.C."/>
            <person name="Ye Q.L."/>
            <person name="Zhang D."/>
            <person name="Wang J.Y."/>
            <person name="Li Y.F."/>
            <person name="Zhong Z.M."/>
            <person name="Liu X."/>
            <person name="Yu X."/>
            <person name="Liu D.K."/>
            <person name="Tu X.D."/>
            <person name="Liu B."/>
            <person name="Hao Y."/>
            <person name="Liao X.Y."/>
            <person name="Jiang Y.T."/>
            <person name="Sun W.H."/>
            <person name="Chen J."/>
            <person name="Chen Y.Q."/>
            <person name="Ai Y."/>
            <person name="Zhai J.W."/>
            <person name="Wu S.S."/>
            <person name="Zhou Z."/>
            <person name="Hsiao Y.Y."/>
            <person name="Wu W.L."/>
            <person name="Chen Y.Y."/>
            <person name="Lin Y.F."/>
            <person name="Hsu J.L."/>
            <person name="Li C.Y."/>
            <person name="Wang Z.W."/>
            <person name="Zhao X."/>
            <person name="Zhong W.Y."/>
            <person name="Ma X.K."/>
            <person name="Ma L."/>
            <person name="Huang J."/>
            <person name="Chen G.Z."/>
            <person name="Huang M.Z."/>
            <person name="Huang L."/>
            <person name="Peng D.H."/>
            <person name="Luo Y.B."/>
            <person name="Zou S.Q."/>
            <person name="Chen S.P."/>
            <person name="Lan S."/>
            <person name="Tsai W.C."/>
            <person name="Van de Peer Y."/>
            <person name="Liu Z.J."/>
        </authorList>
    </citation>
    <scope>NUCLEOTIDE SEQUENCE [LARGE SCALE GENOMIC DNA]</scope>
    <source>
        <strain evidence="4">Lor288</strain>
    </source>
</reference>
<evidence type="ECO:0000313" key="5">
    <source>
        <dbReference type="Proteomes" id="UP001412067"/>
    </source>
</evidence>
<feature type="repeat" description="PPR" evidence="2">
    <location>
        <begin position="446"/>
        <end position="480"/>
    </location>
</feature>
<feature type="repeat" description="PPR" evidence="2">
    <location>
        <begin position="234"/>
        <end position="268"/>
    </location>
</feature>
<proteinExistence type="predicted"/>
<feature type="repeat" description="PPR" evidence="2">
    <location>
        <begin position="341"/>
        <end position="375"/>
    </location>
</feature>
<evidence type="ECO:0000313" key="4">
    <source>
        <dbReference type="EMBL" id="KAK8946240.1"/>
    </source>
</evidence>
<feature type="repeat" description="PPR" evidence="2">
    <location>
        <begin position="411"/>
        <end position="445"/>
    </location>
</feature>
<feature type="compositionally biased region" description="Low complexity" evidence="3">
    <location>
        <begin position="12"/>
        <end position="29"/>
    </location>
</feature>
<feature type="repeat" description="PPR" evidence="2">
    <location>
        <begin position="305"/>
        <end position="339"/>
    </location>
</feature>
<comment type="caution">
    <text evidence="4">The sequence shown here is derived from an EMBL/GenBank/DDBJ whole genome shotgun (WGS) entry which is preliminary data.</text>
</comment>
<feature type="repeat" description="PPR" evidence="2">
    <location>
        <begin position="586"/>
        <end position="620"/>
    </location>
</feature>
<dbReference type="PROSITE" id="PS51375">
    <property type="entry name" value="PPR"/>
    <property type="match status" value="14"/>
</dbReference>
<dbReference type="PANTHER" id="PTHR47933:SF69">
    <property type="entry name" value="OS07G0513200 PROTEIN"/>
    <property type="match status" value="1"/>
</dbReference>
<gene>
    <name evidence="4" type="ORF">KSP40_PGU013453</name>
</gene>
<sequence length="751" mass="84941">MRSSVVPKPRIFPSSSSSSCRRLFSSSPSSPAIDTLNATVRPFPDYRPKKPSISDAEFVNRITTALKQRRSHHLDRILIPFAPDIRSDHLLWSLSQLRSHPALALSFIQWFRRRRSRFVSGEIQAIAAHLALVSSRFDAARQIIRQGIAFHRNFIEQVVLTYRHWSSDPSVFDLLFRAAAELGKFDEALSFFHRLGSFGVVISVDSCNALLSRLPVEAALNAFLEFSPHGVRWNTASYNIVIRGLCRAGKLGEAHRFMLKMDSDGGVLPDCITYSTIIDGYCRAGELQCAYNLLDEMRSVGLKPNEFTFNSIMAHQCKNGMASDAERVFLEMKNDAAAVPDSPVYTTMIGGFSKNFNLSDVLRVVDEMKGKGLDPDSATYTALICSLCRARRITDAEMLFQEMLRKGLTADAISYTALIDGYCKNGRIQEAFQAHNKMLRVGLVPNIVTYTALADGLCKHGELEAANELLHEICRKGFVLNLWTYNSLINGLCKSGNIEQAMKTLQDMEEAGLSPDAYTYTTLMDAYCKLGKLPRAHSLLREMLDKGIQPTIVTFNVLMNEFCAAGKLEDAQKLLEWMLKKKMMPNCSTYNCLLKQYSMKKNMKAVWEIYRGMRERDVFPDERTYNILVTGHSKARNLKEACYFHKEMRAKGFCLTAASYSALIEAVYKKKGFVEARKLFQEMRDAGHVADKKIYDLFIDLNYSEGNIELTLELCDEAIENFLVGSSVEFEQHNEREKYTLNKFMESISNV</sequence>
<organism evidence="4 5">
    <name type="scientific">Platanthera guangdongensis</name>
    <dbReference type="NCBI Taxonomy" id="2320717"/>
    <lineage>
        <taxon>Eukaryota</taxon>
        <taxon>Viridiplantae</taxon>
        <taxon>Streptophyta</taxon>
        <taxon>Embryophyta</taxon>
        <taxon>Tracheophyta</taxon>
        <taxon>Spermatophyta</taxon>
        <taxon>Magnoliopsida</taxon>
        <taxon>Liliopsida</taxon>
        <taxon>Asparagales</taxon>
        <taxon>Orchidaceae</taxon>
        <taxon>Orchidoideae</taxon>
        <taxon>Orchideae</taxon>
        <taxon>Orchidinae</taxon>
        <taxon>Platanthera</taxon>
    </lineage>
</organism>
<dbReference type="Pfam" id="PF13041">
    <property type="entry name" value="PPR_2"/>
    <property type="match status" value="4"/>
</dbReference>
<dbReference type="InterPro" id="IPR002885">
    <property type="entry name" value="PPR_rpt"/>
</dbReference>
<dbReference type="SUPFAM" id="SSF81901">
    <property type="entry name" value="HCP-like"/>
    <property type="match status" value="1"/>
</dbReference>
<feature type="repeat" description="PPR" evidence="2">
    <location>
        <begin position="168"/>
        <end position="202"/>
    </location>
</feature>
<evidence type="ECO:0000256" key="1">
    <source>
        <dbReference type="ARBA" id="ARBA00022737"/>
    </source>
</evidence>
<feature type="repeat" description="PPR" evidence="2">
    <location>
        <begin position="551"/>
        <end position="585"/>
    </location>
</feature>
<name>A0ABR2LPU5_9ASPA</name>
<dbReference type="EMBL" id="JBBWWR010000017">
    <property type="protein sequence ID" value="KAK8946240.1"/>
    <property type="molecule type" value="Genomic_DNA"/>
</dbReference>
<feature type="region of interest" description="Disordered" evidence="3">
    <location>
        <begin position="1"/>
        <end position="29"/>
    </location>
</feature>
<evidence type="ECO:0008006" key="6">
    <source>
        <dbReference type="Google" id="ProtNLM"/>
    </source>
</evidence>
<protein>
    <recommendedName>
        <fullName evidence="6">Pentatricopeptide repeat-containing protein</fullName>
    </recommendedName>
</protein>
<dbReference type="Pfam" id="PF12854">
    <property type="entry name" value="PPR_1"/>
    <property type="match status" value="4"/>
</dbReference>
<dbReference type="PANTHER" id="PTHR47933">
    <property type="entry name" value="PENTATRICOPEPTIDE REPEAT-CONTAINING PROTEIN 1, MITOCHONDRIAL"/>
    <property type="match status" value="1"/>
</dbReference>
<dbReference type="Pfam" id="PF01535">
    <property type="entry name" value="PPR"/>
    <property type="match status" value="2"/>
</dbReference>